<sequence length="221" mass="26106">MREAYENIRFDLNSKKHPTWGFDIYRTSFKDDELWQRYLDYIQKAINCMAEGDGGRNVATCAALDVKETHTADGTSLDGLTQDEVRRCHREWVASLKANDPDVYRLMSEPRRNYFLLANEDALDKFRAAEKSEYRWSNHLDVGDGEPDWIPEGVLVVICEAEESNQRFSPEVYEEDNPEREMAWQYVEACSVIRLYEMLCETNYAWYGFFAWPQSRQVWDY</sequence>
<keyword evidence="2" id="KW-1185">Reference proteome</keyword>
<organism evidence="1 2">
    <name type="scientific">Apiospora saccharicola</name>
    <dbReference type="NCBI Taxonomy" id="335842"/>
    <lineage>
        <taxon>Eukaryota</taxon>
        <taxon>Fungi</taxon>
        <taxon>Dikarya</taxon>
        <taxon>Ascomycota</taxon>
        <taxon>Pezizomycotina</taxon>
        <taxon>Sordariomycetes</taxon>
        <taxon>Xylariomycetidae</taxon>
        <taxon>Amphisphaeriales</taxon>
        <taxon>Apiosporaceae</taxon>
        <taxon>Apiospora</taxon>
    </lineage>
</organism>
<gene>
    <name evidence="1" type="ORF">PG996_013894</name>
</gene>
<accession>A0ABR1TIR3</accession>
<evidence type="ECO:0000313" key="2">
    <source>
        <dbReference type="Proteomes" id="UP001446871"/>
    </source>
</evidence>
<comment type="caution">
    <text evidence="1">The sequence shown here is derived from an EMBL/GenBank/DDBJ whole genome shotgun (WGS) entry which is preliminary data.</text>
</comment>
<dbReference type="Proteomes" id="UP001446871">
    <property type="component" value="Unassembled WGS sequence"/>
</dbReference>
<proteinExistence type="predicted"/>
<protein>
    <submittedName>
        <fullName evidence="1">Uncharacterized protein</fullName>
    </submittedName>
</protein>
<reference evidence="1 2" key="1">
    <citation type="submission" date="2023-01" db="EMBL/GenBank/DDBJ databases">
        <title>Analysis of 21 Apiospora genomes using comparative genomics revels a genus with tremendous synthesis potential of carbohydrate active enzymes and secondary metabolites.</title>
        <authorList>
            <person name="Sorensen T."/>
        </authorList>
    </citation>
    <scope>NUCLEOTIDE SEQUENCE [LARGE SCALE GENOMIC DNA]</scope>
    <source>
        <strain evidence="1 2">CBS 83171</strain>
    </source>
</reference>
<dbReference type="EMBL" id="JAQQWM010000009">
    <property type="protein sequence ID" value="KAK8045830.1"/>
    <property type="molecule type" value="Genomic_DNA"/>
</dbReference>
<evidence type="ECO:0000313" key="1">
    <source>
        <dbReference type="EMBL" id="KAK8045830.1"/>
    </source>
</evidence>
<name>A0ABR1TIR3_9PEZI</name>